<dbReference type="InterPro" id="IPR037264">
    <property type="entry name" value="TFIID_NTD2_sf"/>
</dbReference>
<evidence type="ECO:0000256" key="3">
    <source>
        <dbReference type="ARBA" id="ARBA00022737"/>
    </source>
</evidence>
<evidence type="ECO:0000256" key="1">
    <source>
        <dbReference type="ARBA" id="ARBA00004123"/>
    </source>
</evidence>
<keyword evidence="2 7" id="KW-0853">WD repeat</keyword>
<dbReference type="GO" id="GO:0006367">
    <property type="term" value="P:transcription initiation at RNA polymerase II promoter"/>
    <property type="evidence" value="ECO:0007669"/>
    <property type="project" value="TreeGrafter"/>
</dbReference>
<feature type="repeat" description="WD" evidence="7">
    <location>
        <begin position="454"/>
        <end position="489"/>
    </location>
</feature>
<dbReference type="PRINTS" id="PR00320">
    <property type="entry name" value="GPROTEINBRPT"/>
</dbReference>
<name>A0AAD9PLP0_9APIC</name>
<dbReference type="GeneID" id="94336512"/>
<dbReference type="Proteomes" id="UP001214638">
    <property type="component" value="Unassembled WGS sequence"/>
</dbReference>
<dbReference type="GO" id="GO:0016251">
    <property type="term" value="F:RNA polymerase II general transcription initiation factor activity"/>
    <property type="evidence" value="ECO:0007669"/>
    <property type="project" value="TreeGrafter"/>
</dbReference>
<dbReference type="PANTHER" id="PTHR19879:SF1">
    <property type="entry name" value="CANNONBALL-RELATED"/>
    <property type="match status" value="1"/>
</dbReference>
<dbReference type="Gene3D" id="1.25.40.500">
    <property type="entry name" value="TFIID subunit TAF5, NTD2 domain"/>
    <property type="match status" value="1"/>
</dbReference>
<keyword evidence="5" id="KW-0804">Transcription</keyword>
<dbReference type="PROSITE" id="PS50082">
    <property type="entry name" value="WD_REPEATS_2"/>
    <property type="match status" value="3"/>
</dbReference>
<dbReference type="Gene3D" id="2.130.10.10">
    <property type="entry name" value="YVTN repeat-like/Quinoprotein amine dehydrogenase"/>
    <property type="match status" value="2"/>
</dbReference>
<dbReference type="SUPFAM" id="SSF50978">
    <property type="entry name" value="WD40 repeat-like"/>
    <property type="match status" value="1"/>
</dbReference>
<evidence type="ECO:0000313" key="10">
    <source>
        <dbReference type="EMBL" id="KAK2196965.1"/>
    </source>
</evidence>
<gene>
    <name evidence="10" type="ORF">BdWA1_002214</name>
</gene>
<dbReference type="KEGG" id="bdw:94336512"/>
<dbReference type="InterPro" id="IPR019775">
    <property type="entry name" value="WD40_repeat_CS"/>
</dbReference>
<dbReference type="InterPro" id="IPR036322">
    <property type="entry name" value="WD40_repeat_dom_sf"/>
</dbReference>
<feature type="repeat" description="WD" evidence="7">
    <location>
        <begin position="369"/>
        <end position="410"/>
    </location>
</feature>
<reference evidence="10" key="1">
    <citation type="journal article" date="2023" name="Nat. Microbiol.">
        <title>Babesia duncani multi-omics identifies virulence factors and drug targets.</title>
        <authorList>
            <person name="Singh P."/>
            <person name="Lonardi S."/>
            <person name="Liang Q."/>
            <person name="Vydyam P."/>
            <person name="Khabirova E."/>
            <person name="Fang T."/>
            <person name="Gihaz S."/>
            <person name="Thekkiniath J."/>
            <person name="Munshi M."/>
            <person name="Abel S."/>
            <person name="Ciampossin L."/>
            <person name="Batugedara G."/>
            <person name="Gupta M."/>
            <person name="Lu X.M."/>
            <person name="Lenz T."/>
            <person name="Chakravarty S."/>
            <person name="Cornillot E."/>
            <person name="Hu Y."/>
            <person name="Ma W."/>
            <person name="Gonzalez L.M."/>
            <person name="Sanchez S."/>
            <person name="Estrada K."/>
            <person name="Sanchez-Flores A."/>
            <person name="Montero E."/>
            <person name="Harb O.S."/>
            <person name="Le Roch K.G."/>
            <person name="Mamoun C.B."/>
        </authorList>
    </citation>
    <scope>NUCLEOTIDE SEQUENCE</scope>
    <source>
        <strain evidence="10">WA1</strain>
    </source>
</reference>
<keyword evidence="4" id="KW-0805">Transcription regulation</keyword>
<feature type="region of interest" description="Disordered" evidence="8">
    <location>
        <begin position="1"/>
        <end position="30"/>
    </location>
</feature>
<feature type="domain" description="TFIID subunit TAF5 NTD2" evidence="9">
    <location>
        <begin position="34"/>
        <end position="144"/>
    </location>
</feature>
<organism evidence="10 11">
    <name type="scientific">Babesia duncani</name>
    <dbReference type="NCBI Taxonomy" id="323732"/>
    <lineage>
        <taxon>Eukaryota</taxon>
        <taxon>Sar</taxon>
        <taxon>Alveolata</taxon>
        <taxon>Apicomplexa</taxon>
        <taxon>Aconoidasida</taxon>
        <taxon>Piroplasmida</taxon>
        <taxon>Babesiidae</taxon>
        <taxon>Babesia</taxon>
    </lineage>
</organism>
<proteinExistence type="predicted"/>
<dbReference type="SMART" id="SM00320">
    <property type="entry name" value="WD40"/>
    <property type="match status" value="6"/>
</dbReference>
<dbReference type="InterPro" id="IPR007582">
    <property type="entry name" value="TFIID_NTD2"/>
</dbReference>
<dbReference type="CDD" id="cd00200">
    <property type="entry name" value="WD40"/>
    <property type="match status" value="1"/>
</dbReference>
<sequence>MHSRGGKGPKGAPHGHNVSQSSGEDKNPPDAAELESLMQQMIDWALSSLNKSRDELIDVCFVIYLEFYVKLFKNSVQSGVDFLNRFSIVFEEKFGHFIKQLLEIKFVTQLPSSPVLKFSDKHLVILTKRTRKLLEDWLDRNETSPIGHAILTNVEFIDGEALNHQNVHIYKRHFIAKYGLDPESVLKYRRPFLGLYIKDFDNEIKVANAKNQLVLGGPSPDVPLGLPFELYAEDPHADNHREPMETISGEVAILEDARHLVPLPRPGTNLYNSIRAGLFAQVGNRLVDKNMGLCYTFQNAPHAFCCSISAIDGRFAALGGSDGGILLWDLVGGETANAQRDLVPIVGEALATKSISANSLDDSTGSSLLSGHDGSVLSLCFGEDGRVVLSGGVDGQIRLWTLFGTRATRAIYHGSNSAVLSLDYGPFGYYFASSGADGSAKLWATDRSFPLRILRTVHADVLGAIFHPNSSLLCTASTDGTLRLWDLRSSCCDVVLQAHVPSDVKAAFAFSKNGQYLASASNNTIHVFDLYTRKRMQILPGHQEHIRAISFAYGTRTLAACDRTCISLWNLDQNATKDETVVEHKIRMQPGFEKLMLDGPFTLNSAFTMHDVHMASLAYTPENVLLALGLSTLGGVES</sequence>
<dbReference type="InterPro" id="IPR020472">
    <property type="entry name" value="WD40_PAC1"/>
</dbReference>
<evidence type="ECO:0000256" key="6">
    <source>
        <dbReference type="ARBA" id="ARBA00023242"/>
    </source>
</evidence>
<keyword evidence="6" id="KW-0539">Nucleus</keyword>
<dbReference type="InterPro" id="IPR015943">
    <property type="entry name" value="WD40/YVTN_repeat-like_dom_sf"/>
</dbReference>
<feature type="repeat" description="WD" evidence="7">
    <location>
        <begin position="412"/>
        <end position="443"/>
    </location>
</feature>
<dbReference type="Pfam" id="PF04494">
    <property type="entry name" value="TFIID_NTD2"/>
    <property type="match status" value="1"/>
</dbReference>
<evidence type="ECO:0000259" key="9">
    <source>
        <dbReference type="Pfam" id="PF04494"/>
    </source>
</evidence>
<keyword evidence="3" id="KW-0677">Repeat</keyword>
<dbReference type="PROSITE" id="PS50294">
    <property type="entry name" value="WD_REPEATS_REGION"/>
    <property type="match status" value="3"/>
</dbReference>
<dbReference type="RefSeq" id="XP_067803807.1">
    <property type="nucleotide sequence ID" value="XM_067947243.1"/>
</dbReference>
<dbReference type="Pfam" id="PF00400">
    <property type="entry name" value="WD40"/>
    <property type="match status" value="5"/>
</dbReference>
<evidence type="ECO:0000256" key="7">
    <source>
        <dbReference type="PROSITE-ProRule" id="PRU00221"/>
    </source>
</evidence>
<comment type="subcellular location">
    <subcellularLocation>
        <location evidence="1">Nucleus</location>
    </subcellularLocation>
</comment>
<dbReference type="GO" id="GO:0005669">
    <property type="term" value="C:transcription factor TFIID complex"/>
    <property type="evidence" value="ECO:0007669"/>
    <property type="project" value="TreeGrafter"/>
</dbReference>
<evidence type="ECO:0000256" key="5">
    <source>
        <dbReference type="ARBA" id="ARBA00023163"/>
    </source>
</evidence>
<dbReference type="EMBL" id="JALLKP010000002">
    <property type="protein sequence ID" value="KAK2196965.1"/>
    <property type="molecule type" value="Genomic_DNA"/>
</dbReference>
<dbReference type="PROSITE" id="PS00678">
    <property type="entry name" value="WD_REPEATS_1"/>
    <property type="match status" value="1"/>
</dbReference>
<protein>
    <submittedName>
        <fullName evidence="10">Bifunctional WD40 repeat/G-protein beta WD-40 repeat/TFIID subunit TAF5</fullName>
    </submittedName>
</protein>
<comment type="caution">
    <text evidence="10">The sequence shown here is derived from an EMBL/GenBank/DDBJ whole genome shotgun (WGS) entry which is preliminary data.</text>
</comment>
<evidence type="ECO:0000256" key="2">
    <source>
        <dbReference type="ARBA" id="ARBA00022574"/>
    </source>
</evidence>
<keyword evidence="11" id="KW-1185">Reference proteome</keyword>
<evidence type="ECO:0000256" key="8">
    <source>
        <dbReference type="SAM" id="MobiDB-lite"/>
    </source>
</evidence>
<dbReference type="InterPro" id="IPR001680">
    <property type="entry name" value="WD40_rpt"/>
</dbReference>
<accession>A0AAD9PLP0</accession>
<dbReference type="SUPFAM" id="SSF160897">
    <property type="entry name" value="Taf5 N-terminal domain-like"/>
    <property type="match status" value="1"/>
</dbReference>
<evidence type="ECO:0000256" key="4">
    <source>
        <dbReference type="ARBA" id="ARBA00023015"/>
    </source>
</evidence>
<evidence type="ECO:0000313" key="11">
    <source>
        <dbReference type="Proteomes" id="UP001214638"/>
    </source>
</evidence>
<dbReference type="AlphaFoldDB" id="A0AAD9PLP0"/>
<dbReference type="PANTHER" id="PTHR19879">
    <property type="entry name" value="TRANSCRIPTION INITIATION FACTOR TFIID"/>
    <property type="match status" value="1"/>
</dbReference>